<organism evidence="18 19">
    <name type="scientific">Staphylococcus delphini</name>
    <dbReference type="NCBI Taxonomy" id="53344"/>
    <lineage>
        <taxon>Bacteria</taxon>
        <taxon>Bacillati</taxon>
        <taxon>Bacillota</taxon>
        <taxon>Bacilli</taxon>
        <taxon>Bacillales</taxon>
        <taxon>Staphylococcaceae</taxon>
        <taxon>Staphylococcus</taxon>
        <taxon>Staphylococcus intermedius group</taxon>
    </lineage>
</organism>
<dbReference type="Pfam" id="PF00004">
    <property type="entry name" value="AAA"/>
    <property type="match status" value="1"/>
</dbReference>
<dbReference type="HAMAP" id="MF_01458">
    <property type="entry name" value="FtsH"/>
    <property type="match status" value="1"/>
</dbReference>
<dbReference type="InterPro" id="IPR000642">
    <property type="entry name" value="Peptidase_M41"/>
</dbReference>
<keyword evidence="7 14" id="KW-0378">Hydrolase</keyword>
<dbReference type="EC" id="3.4.24.-" evidence="14"/>
<comment type="subcellular location">
    <subcellularLocation>
        <location evidence="14">Cell membrane</location>
        <topology evidence="14">Multi-pass membrane protein</topology>
        <orientation evidence="14">Cytoplasmic side</orientation>
    </subcellularLocation>
    <subcellularLocation>
        <location evidence="1">Membrane</location>
    </subcellularLocation>
</comment>
<dbReference type="Gene3D" id="1.20.58.760">
    <property type="entry name" value="Peptidase M41"/>
    <property type="match status" value="1"/>
</dbReference>
<evidence type="ECO:0000256" key="5">
    <source>
        <dbReference type="ARBA" id="ARBA00022723"/>
    </source>
</evidence>
<dbReference type="SUPFAM" id="SSF52540">
    <property type="entry name" value="P-loop containing nucleoside triphosphate hydrolases"/>
    <property type="match status" value="1"/>
</dbReference>
<evidence type="ECO:0000256" key="7">
    <source>
        <dbReference type="ARBA" id="ARBA00022801"/>
    </source>
</evidence>
<feature type="transmembrane region" description="Helical" evidence="14">
    <location>
        <begin position="110"/>
        <end position="133"/>
    </location>
</feature>
<dbReference type="GO" id="GO:0005524">
    <property type="term" value="F:ATP binding"/>
    <property type="evidence" value="ECO:0007669"/>
    <property type="project" value="UniProtKB-UniRule"/>
</dbReference>
<feature type="domain" description="AAA+ ATPase" evidence="17">
    <location>
        <begin position="197"/>
        <end position="336"/>
    </location>
</feature>
<dbReference type="InterPro" id="IPR003959">
    <property type="entry name" value="ATPase_AAA_core"/>
</dbReference>
<proteinExistence type="inferred from homology"/>
<dbReference type="RefSeq" id="WP_212574827.1">
    <property type="nucleotide sequence ID" value="NZ_CP063367.1"/>
</dbReference>
<dbReference type="Gene3D" id="3.40.50.300">
    <property type="entry name" value="P-loop containing nucleotide triphosphate hydrolases"/>
    <property type="match status" value="1"/>
</dbReference>
<gene>
    <name evidence="14 18" type="primary">ftsH</name>
    <name evidence="18" type="ORF">IPU22_11900</name>
</gene>
<dbReference type="Pfam" id="PF06480">
    <property type="entry name" value="FtsH_ext"/>
    <property type="match status" value="1"/>
</dbReference>
<dbReference type="GO" id="GO:0004222">
    <property type="term" value="F:metalloendopeptidase activity"/>
    <property type="evidence" value="ECO:0007669"/>
    <property type="project" value="InterPro"/>
</dbReference>
<keyword evidence="14" id="KW-1003">Cell membrane</keyword>
<comment type="similarity">
    <text evidence="13 14">In the central section; belongs to the AAA ATPase family.</text>
</comment>
<evidence type="ECO:0000256" key="15">
    <source>
        <dbReference type="RuleBase" id="RU003651"/>
    </source>
</evidence>
<feature type="compositionally biased region" description="Polar residues" evidence="16">
    <location>
        <begin position="678"/>
        <end position="687"/>
    </location>
</feature>
<dbReference type="InterPro" id="IPR005936">
    <property type="entry name" value="FtsH"/>
</dbReference>
<keyword evidence="8 14" id="KW-0862">Zinc</keyword>
<reference evidence="18" key="1">
    <citation type="journal article" date="2021" name="Front. Microbiol.">
        <title>Presence and Characterization of a Novel cfr-Carrying Tn558 Transposon Derivative in Staphylococcus delphini Isolated From Retail Food.</title>
        <authorList>
            <person name="Zhang F."/>
            <person name="Wu S."/>
            <person name="Huang J."/>
            <person name="Yang R."/>
            <person name="Zhang J."/>
            <person name="Lei T."/>
            <person name="Dai J."/>
            <person name="Ding Y."/>
            <person name="Xue L."/>
            <person name="Wang J."/>
            <person name="Chen M."/>
            <person name="Wu Q."/>
        </authorList>
    </citation>
    <scope>NUCLEOTIDE SEQUENCE</scope>
    <source>
        <strain evidence="18">2794-1</strain>
    </source>
</reference>
<evidence type="ECO:0000256" key="6">
    <source>
        <dbReference type="ARBA" id="ARBA00022741"/>
    </source>
</evidence>
<dbReference type="CDD" id="cd19501">
    <property type="entry name" value="RecA-like_FtsH"/>
    <property type="match status" value="1"/>
</dbReference>
<sequence length="704" mass="78067">MQKAFRNVLFIAIVGVVIFGLFSWINGNGNVPKELTYTQFIQKLDNGELKSLEIQPENNVYKVSGKLKNNDDYASTILFNNDQELNKVTETAKDQKGLDFTVKEEEGQSVFVSIISTLIPVLVISLLFIFFLSQAQGGGGGGRMMNFGKSKAKMYDSQKGRVRFTDVAGADEEKQELIEIVDFLKDNKKFKQMGSRIPKGVLLVGPPGTGKTLLARAVAGEAGVPFFSISGSDFVEMFVGVGASRVRDLFENAKKNAPCIIFIDEIDAVGRQRGAGVGGGHDEREQTLNQLLVEMDGFGENEGIIMIAATNRPDILDPALLRPGRFDRQIQVGRPDVTGREAILHVHAKNKPLDETVDLKAIAQRTPGFSGADLENLLNEASLIAARSGKKKIDMRDIEEATDRVIAGPAKKSRVISEKERNIVAHHEAGHTIIGMVLDEAEVVHKVTIVPRGQAGGYAMMLPKQDRFLMTEPELLDKICGLLGGRVAEDIIFNEVSTGASNDFERATQIAREMVTKYGMSKKLGTVQFSHGGGQVFLGKDMSGEPEYSGQIAFEIDKEVQRIIKEQYERCKQILLEHESQLKLIAKTLLTEETLVAEQIQSLFHEGHLPEVNYDDAKVVNHSENKAFDEGKYGKSYEDIRREQEELTERANRGQSERRNEDETTNETESKDSEDTQQNDNGDTTGYEQEPNIDRPGNDQPPRQ</sequence>
<evidence type="ECO:0000256" key="1">
    <source>
        <dbReference type="ARBA" id="ARBA00004370"/>
    </source>
</evidence>
<dbReference type="Pfam" id="PF01434">
    <property type="entry name" value="Peptidase_M41"/>
    <property type="match status" value="1"/>
</dbReference>
<dbReference type="Gene3D" id="1.10.8.60">
    <property type="match status" value="1"/>
</dbReference>
<feature type="binding site" evidence="14">
    <location>
        <position position="431"/>
    </location>
    <ligand>
        <name>Zn(2+)</name>
        <dbReference type="ChEBI" id="CHEBI:29105"/>
        <note>catalytic</note>
    </ligand>
</feature>
<dbReference type="GO" id="GO:0005886">
    <property type="term" value="C:plasma membrane"/>
    <property type="evidence" value="ECO:0007669"/>
    <property type="project" value="UniProtKB-SubCell"/>
</dbReference>
<dbReference type="GO" id="GO:0008270">
    <property type="term" value="F:zinc ion binding"/>
    <property type="evidence" value="ECO:0007669"/>
    <property type="project" value="UniProtKB-UniRule"/>
</dbReference>
<feature type="region of interest" description="Disordered" evidence="16">
    <location>
        <begin position="643"/>
        <end position="704"/>
    </location>
</feature>
<evidence type="ECO:0000256" key="14">
    <source>
        <dbReference type="HAMAP-Rule" id="MF_01458"/>
    </source>
</evidence>
<evidence type="ECO:0000256" key="12">
    <source>
        <dbReference type="ARBA" id="ARBA00023136"/>
    </source>
</evidence>
<comment type="cofactor">
    <cofactor evidence="14">
        <name>Zn(2+)</name>
        <dbReference type="ChEBI" id="CHEBI:29105"/>
    </cofactor>
    <text evidence="14">Binds 1 zinc ion per subunit.</text>
</comment>
<dbReference type="InterPro" id="IPR041569">
    <property type="entry name" value="AAA_lid_3"/>
</dbReference>
<evidence type="ECO:0000256" key="4">
    <source>
        <dbReference type="ARBA" id="ARBA00022692"/>
    </source>
</evidence>
<keyword evidence="12 14" id="KW-0472">Membrane</keyword>
<dbReference type="FunFam" id="1.20.58.760:FF:000001">
    <property type="entry name" value="ATP-dependent zinc metalloprotease FtsH"/>
    <property type="match status" value="1"/>
</dbReference>
<evidence type="ECO:0000256" key="3">
    <source>
        <dbReference type="ARBA" id="ARBA00022670"/>
    </source>
</evidence>
<dbReference type="EMBL" id="CP063367">
    <property type="protein sequence ID" value="QUM69236.1"/>
    <property type="molecule type" value="Genomic_DNA"/>
</dbReference>
<dbReference type="GO" id="GO:0016887">
    <property type="term" value="F:ATP hydrolysis activity"/>
    <property type="evidence" value="ECO:0007669"/>
    <property type="project" value="UniProtKB-UniRule"/>
</dbReference>
<feature type="binding site" evidence="14">
    <location>
        <position position="503"/>
    </location>
    <ligand>
        <name>Zn(2+)</name>
        <dbReference type="ChEBI" id="CHEBI:29105"/>
        <note>catalytic</note>
    </ligand>
</feature>
<keyword evidence="6 14" id="KW-0547">Nucleotide-binding</keyword>
<dbReference type="Pfam" id="PF17862">
    <property type="entry name" value="AAA_lid_3"/>
    <property type="match status" value="1"/>
</dbReference>
<dbReference type="GO" id="GO:0030163">
    <property type="term" value="P:protein catabolic process"/>
    <property type="evidence" value="ECO:0007669"/>
    <property type="project" value="UniProtKB-UniRule"/>
</dbReference>
<feature type="transmembrane region" description="Helical" evidence="14">
    <location>
        <begin position="7"/>
        <end position="25"/>
    </location>
</feature>
<dbReference type="SUPFAM" id="SSF140990">
    <property type="entry name" value="FtsH protease domain-like"/>
    <property type="match status" value="1"/>
</dbReference>
<evidence type="ECO:0000259" key="17">
    <source>
        <dbReference type="SMART" id="SM00382"/>
    </source>
</evidence>
<evidence type="ECO:0000256" key="10">
    <source>
        <dbReference type="ARBA" id="ARBA00022989"/>
    </source>
</evidence>
<dbReference type="FunFam" id="3.40.50.300:FF:000001">
    <property type="entry name" value="ATP-dependent zinc metalloprotease FtsH"/>
    <property type="match status" value="1"/>
</dbReference>
<keyword evidence="3 14" id="KW-0645">Protease</keyword>
<dbReference type="NCBIfam" id="TIGR01241">
    <property type="entry name" value="FtsH_fam"/>
    <property type="match status" value="1"/>
</dbReference>
<keyword evidence="5 14" id="KW-0479">Metal-binding</keyword>
<dbReference type="Proteomes" id="UP000675994">
    <property type="component" value="Chromosome"/>
</dbReference>
<keyword evidence="10 14" id="KW-1133">Transmembrane helix</keyword>
<dbReference type="SMART" id="SM00382">
    <property type="entry name" value="AAA"/>
    <property type="match status" value="1"/>
</dbReference>
<dbReference type="GO" id="GO:0006508">
    <property type="term" value="P:proteolysis"/>
    <property type="evidence" value="ECO:0007669"/>
    <property type="project" value="UniProtKB-KW"/>
</dbReference>
<keyword evidence="9 14" id="KW-0067">ATP-binding</keyword>
<feature type="binding site" evidence="14">
    <location>
        <begin position="205"/>
        <end position="212"/>
    </location>
    <ligand>
        <name>ATP</name>
        <dbReference type="ChEBI" id="CHEBI:30616"/>
    </ligand>
</feature>
<evidence type="ECO:0000256" key="9">
    <source>
        <dbReference type="ARBA" id="ARBA00022840"/>
    </source>
</evidence>
<dbReference type="GO" id="GO:0004176">
    <property type="term" value="F:ATP-dependent peptidase activity"/>
    <property type="evidence" value="ECO:0007669"/>
    <property type="project" value="InterPro"/>
</dbReference>
<feature type="binding site" evidence="14">
    <location>
        <position position="427"/>
    </location>
    <ligand>
        <name>Zn(2+)</name>
        <dbReference type="ChEBI" id="CHEBI:29105"/>
        <note>catalytic</note>
    </ligand>
</feature>
<dbReference type="InterPro" id="IPR011546">
    <property type="entry name" value="Pept_M41_FtsH_extracell"/>
</dbReference>
<comment type="subunit">
    <text evidence="14">Homohexamer.</text>
</comment>
<keyword evidence="4 14" id="KW-0812">Transmembrane</keyword>
<comment type="function">
    <text evidence="14">Acts as a processive, ATP-dependent zinc metallopeptidase for both cytoplasmic and membrane proteins. Plays a role in the quality control of integral membrane proteins.</text>
</comment>
<evidence type="ECO:0000256" key="8">
    <source>
        <dbReference type="ARBA" id="ARBA00022833"/>
    </source>
</evidence>
<dbReference type="PROSITE" id="PS00674">
    <property type="entry name" value="AAA"/>
    <property type="match status" value="1"/>
</dbReference>
<dbReference type="PANTHER" id="PTHR23076">
    <property type="entry name" value="METALLOPROTEASE M41 FTSH"/>
    <property type="match status" value="1"/>
</dbReference>
<evidence type="ECO:0000256" key="13">
    <source>
        <dbReference type="ARBA" id="ARBA00061570"/>
    </source>
</evidence>
<feature type="active site" evidence="14">
    <location>
        <position position="428"/>
    </location>
</feature>
<dbReference type="InterPro" id="IPR037219">
    <property type="entry name" value="Peptidase_M41-like"/>
</dbReference>
<evidence type="ECO:0000313" key="19">
    <source>
        <dbReference type="Proteomes" id="UP000675994"/>
    </source>
</evidence>
<evidence type="ECO:0000256" key="16">
    <source>
        <dbReference type="SAM" id="MobiDB-lite"/>
    </source>
</evidence>
<dbReference type="AlphaFoldDB" id="A0AAQ0IG60"/>
<protein>
    <recommendedName>
        <fullName evidence="14">ATP-dependent zinc metalloprotease FtsH</fullName>
        <ecNumber evidence="14">3.4.24.-</ecNumber>
    </recommendedName>
</protein>
<name>A0AAQ0IG60_9STAP</name>
<evidence type="ECO:0000256" key="11">
    <source>
        <dbReference type="ARBA" id="ARBA00023049"/>
    </source>
</evidence>
<dbReference type="InterPro" id="IPR003593">
    <property type="entry name" value="AAA+_ATPase"/>
</dbReference>
<dbReference type="Gene3D" id="3.30.720.210">
    <property type="match status" value="1"/>
</dbReference>
<accession>A0AAQ0IG60</accession>
<keyword evidence="11 14" id="KW-0482">Metalloprotease</keyword>
<comment type="similarity">
    <text evidence="2 14">In the C-terminal section; belongs to the peptidase M41 family.</text>
</comment>
<feature type="compositionally biased region" description="Basic and acidic residues" evidence="16">
    <location>
        <begin position="643"/>
        <end position="674"/>
    </location>
</feature>
<dbReference type="InterPro" id="IPR027417">
    <property type="entry name" value="P-loop_NTPase"/>
</dbReference>
<dbReference type="InterPro" id="IPR003960">
    <property type="entry name" value="ATPase_AAA_CS"/>
</dbReference>
<dbReference type="PANTHER" id="PTHR23076:SF113">
    <property type="entry name" value="ATP-DEPENDENT ZINC METALLOPROTEASE FTSH 1, CHLOROPLASTIC-RELATED"/>
    <property type="match status" value="1"/>
</dbReference>
<dbReference type="FunFam" id="1.10.8.60:FF:000001">
    <property type="entry name" value="ATP-dependent zinc metalloprotease FtsH"/>
    <property type="match status" value="1"/>
</dbReference>
<comment type="similarity">
    <text evidence="15">Belongs to the AAA ATPase family.</text>
</comment>
<evidence type="ECO:0000256" key="2">
    <source>
        <dbReference type="ARBA" id="ARBA00010044"/>
    </source>
</evidence>
<evidence type="ECO:0000313" key="18">
    <source>
        <dbReference type="EMBL" id="QUM69236.1"/>
    </source>
</evidence>